<evidence type="ECO:0000313" key="1">
    <source>
        <dbReference type="EMBL" id="OMO72536.1"/>
    </source>
</evidence>
<evidence type="ECO:0000313" key="2">
    <source>
        <dbReference type="Proteomes" id="UP000187203"/>
    </source>
</evidence>
<protein>
    <submittedName>
        <fullName evidence="1">Uncharacterized protein</fullName>
    </submittedName>
</protein>
<keyword evidence="2" id="KW-1185">Reference proteome</keyword>
<gene>
    <name evidence="1" type="ORF">COLO4_27593</name>
</gene>
<name>A0A1R3HQ55_9ROSI</name>
<dbReference type="AlphaFoldDB" id="A0A1R3HQ55"/>
<dbReference type="EMBL" id="AWUE01019634">
    <property type="protein sequence ID" value="OMO72536.1"/>
    <property type="molecule type" value="Genomic_DNA"/>
</dbReference>
<reference evidence="2" key="1">
    <citation type="submission" date="2013-09" db="EMBL/GenBank/DDBJ databases">
        <title>Corchorus olitorius genome sequencing.</title>
        <authorList>
            <person name="Alam M."/>
            <person name="Haque M.S."/>
            <person name="Islam M.S."/>
            <person name="Emdad E.M."/>
            <person name="Islam M.M."/>
            <person name="Ahmed B."/>
            <person name="Halim A."/>
            <person name="Hossen Q.M.M."/>
            <person name="Hossain M.Z."/>
            <person name="Ahmed R."/>
            <person name="Khan M.M."/>
            <person name="Islam R."/>
            <person name="Rashid M.M."/>
            <person name="Khan S.A."/>
            <person name="Rahman M.S."/>
            <person name="Alam M."/>
            <person name="Yahiya A.S."/>
            <person name="Khan M.S."/>
            <person name="Azam M.S."/>
            <person name="Haque T."/>
            <person name="Lashkar M.Z.H."/>
            <person name="Akhand A.I."/>
            <person name="Morshed G."/>
            <person name="Roy S."/>
            <person name="Uddin K.S."/>
            <person name="Rabeya T."/>
            <person name="Hossain A.S."/>
            <person name="Chowdhury A."/>
            <person name="Snigdha A.R."/>
            <person name="Mortoza M.S."/>
            <person name="Matin S.A."/>
            <person name="Hoque S.M.E."/>
            <person name="Islam M.K."/>
            <person name="Roy D.K."/>
            <person name="Haider R."/>
            <person name="Moosa M.M."/>
            <person name="Elias S.M."/>
            <person name="Hasan A.M."/>
            <person name="Jahan S."/>
            <person name="Shafiuddin M."/>
            <person name="Mahmood N."/>
            <person name="Shommy N.S."/>
        </authorList>
    </citation>
    <scope>NUCLEOTIDE SEQUENCE [LARGE SCALE GENOMIC DNA]</scope>
    <source>
        <strain evidence="2">cv. O-4</strain>
    </source>
</reference>
<sequence length="38" mass="4087">MAACLIQSLHLYSGDVNAVNHGVNDRVLIRRHGRGVGS</sequence>
<dbReference type="Proteomes" id="UP000187203">
    <property type="component" value="Unassembled WGS sequence"/>
</dbReference>
<proteinExistence type="predicted"/>
<organism evidence="1 2">
    <name type="scientific">Corchorus olitorius</name>
    <dbReference type="NCBI Taxonomy" id="93759"/>
    <lineage>
        <taxon>Eukaryota</taxon>
        <taxon>Viridiplantae</taxon>
        <taxon>Streptophyta</taxon>
        <taxon>Embryophyta</taxon>
        <taxon>Tracheophyta</taxon>
        <taxon>Spermatophyta</taxon>
        <taxon>Magnoliopsida</taxon>
        <taxon>eudicotyledons</taxon>
        <taxon>Gunneridae</taxon>
        <taxon>Pentapetalae</taxon>
        <taxon>rosids</taxon>
        <taxon>malvids</taxon>
        <taxon>Malvales</taxon>
        <taxon>Malvaceae</taxon>
        <taxon>Grewioideae</taxon>
        <taxon>Apeibeae</taxon>
        <taxon>Corchorus</taxon>
    </lineage>
</organism>
<accession>A0A1R3HQ55</accession>
<comment type="caution">
    <text evidence="1">The sequence shown here is derived from an EMBL/GenBank/DDBJ whole genome shotgun (WGS) entry which is preliminary data.</text>
</comment>